<accession>A0ABU4FW10</accession>
<dbReference type="RefSeq" id="WP_317934213.1">
    <property type="nucleotide sequence ID" value="NZ_JAUBDH010000001.1"/>
</dbReference>
<dbReference type="SUPFAM" id="SSF52172">
    <property type="entry name" value="CheY-like"/>
    <property type="match status" value="1"/>
</dbReference>
<name>A0ABU4FW10_9BACL</name>
<comment type="caution">
    <text evidence="8">The sequence shown here is derived from an EMBL/GenBank/DDBJ whole genome shotgun (WGS) entry which is preliminary data.</text>
</comment>
<dbReference type="InterPro" id="IPR001789">
    <property type="entry name" value="Sig_transdc_resp-reg_receiver"/>
</dbReference>
<evidence type="ECO:0000313" key="9">
    <source>
        <dbReference type="Proteomes" id="UP001280629"/>
    </source>
</evidence>
<evidence type="ECO:0000256" key="4">
    <source>
        <dbReference type="ARBA" id="ARBA00037164"/>
    </source>
</evidence>
<feature type="modified residue" description="4-aspartylphosphate" evidence="5">
    <location>
        <position position="58"/>
    </location>
</feature>
<dbReference type="PANTHER" id="PTHR37299">
    <property type="entry name" value="TRANSCRIPTIONAL REGULATOR-RELATED"/>
    <property type="match status" value="1"/>
</dbReference>
<sequence>MRIVICEDDVVQLQKIHTIIANYAMMEDNGMTVVLATTDPEEVISFLDQEQADCYFLDIDLENEITGLLLGEAIRKKDPLCSIVFVTTHAEMTYLTFMYKIAALDFIIKDQTEMLQSRILTTLQEAHRKYIQIGQQEKVTSKIQIKIEGQIRNIDIDEIYFFEASPSLHKVIAHLENEHLEFYGRLKDYEDVHETLFRCHKSFIVNRSKIKQIDEKSRIIHLDNEETCLASARLIKGLKKQTV</sequence>
<dbReference type="GO" id="GO:0003677">
    <property type="term" value="F:DNA binding"/>
    <property type="evidence" value="ECO:0007669"/>
    <property type="project" value="UniProtKB-KW"/>
</dbReference>
<dbReference type="Pfam" id="PF04397">
    <property type="entry name" value="LytTR"/>
    <property type="match status" value="1"/>
</dbReference>
<gene>
    <name evidence="8" type="ORF">QT716_02455</name>
</gene>
<dbReference type="PANTHER" id="PTHR37299:SF3">
    <property type="entry name" value="STAGE 0 SPORULATION PROTEIN A HOMOLOG"/>
    <property type="match status" value="1"/>
</dbReference>
<dbReference type="Gene3D" id="3.40.50.2300">
    <property type="match status" value="1"/>
</dbReference>
<dbReference type="InterPro" id="IPR007492">
    <property type="entry name" value="LytTR_DNA-bd_dom"/>
</dbReference>
<dbReference type="PROSITE" id="PS50930">
    <property type="entry name" value="HTH_LYTTR"/>
    <property type="match status" value="1"/>
</dbReference>
<evidence type="ECO:0000259" key="7">
    <source>
        <dbReference type="PROSITE" id="PS50930"/>
    </source>
</evidence>
<evidence type="ECO:0000256" key="1">
    <source>
        <dbReference type="ARBA" id="ARBA00022490"/>
    </source>
</evidence>
<protein>
    <submittedName>
        <fullName evidence="8">LytTR family DNA-binding domain-containing protein</fullName>
    </submittedName>
</protein>
<feature type="domain" description="HTH LytTR-type" evidence="7">
    <location>
        <begin position="143"/>
        <end position="243"/>
    </location>
</feature>
<dbReference type="Pfam" id="PF00072">
    <property type="entry name" value="Response_reg"/>
    <property type="match status" value="1"/>
</dbReference>
<dbReference type="PROSITE" id="PS50110">
    <property type="entry name" value="RESPONSE_REGULATORY"/>
    <property type="match status" value="1"/>
</dbReference>
<dbReference type="InterPro" id="IPR046947">
    <property type="entry name" value="LytR-like"/>
</dbReference>
<keyword evidence="8" id="KW-0238">DNA-binding</keyword>
<keyword evidence="2" id="KW-0902">Two-component regulatory system</keyword>
<organism evidence="8 9">
    <name type="scientific">Sporosarcina aquimarina</name>
    <dbReference type="NCBI Taxonomy" id="114975"/>
    <lineage>
        <taxon>Bacteria</taxon>
        <taxon>Bacillati</taxon>
        <taxon>Bacillota</taxon>
        <taxon>Bacilli</taxon>
        <taxon>Bacillales</taxon>
        <taxon>Caryophanaceae</taxon>
        <taxon>Sporosarcina</taxon>
    </lineage>
</organism>
<dbReference type="Proteomes" id="UP001280629">
    <property type="component" value="Unassembled WGS sequence"/>
</dbReference>
<keyword evidence="9" id="KW-1185">Reference proteome</keyword>
<evidence type="ECO:0000256" key="3">
    <source>
        <dbReference type="ARBA" id="ARBA00023159"/>
    </source>
</evidence>
<evidence type="ECO:0000256" key="2">
    <source>
        <dbReference type="ARBA" id="ARBA00023012"/>
    </source>
</evidence>
<evidence type="ECO:0000313" key="8">
    <source>
        <dbReference type="EMBL" id="MDW0108905.1"/>
    </source>
</evidence>
<dbReference type="Gene3D" id="2.40.50.1020">
    <property type="entry name" value="LytTr DNA-binding domain"/>
    <property type="match status" value="1"/>
</dbReference>
<keyword evidence="1" id="KW-0963">Cytoplasm</keyword>
<proteinExistence type="predicted"/>
<reference evidence="8 9" key="1">
    <citation type="submission" date="2023-06" db="EMBL/GenBank/DDBJ databases">
        <title>Sporosarcina sp. nov., isolated from Korean traditional fermented seafood 'Jeotgal'.</title>
        <authorList>
            <person name="Yang A.-I."/>
            <person name="Shin N.-R."/>
        </authorList>
    </citation>
    <scope>NUCLEOTIDE SEQUENCE [LARGE SCALE GENOMIC DNA]</scope>
    <source>
        <strain evidence="8 9">KCTC3840</strain>
    </source>
</reference>
<dbReference type="SMART" id="SM00850">
    <property type="entry name" value="LytTR"/>
    <property type="match status" value="1"/>
</dbReference>
<feature type="domain" description="Response regulatory" evidence="6">
    <location>
        <begin position="2"/>
        <end position="124"/>
    </location>
</feature>
<dbReference type="SMART" id="SM00448">
    <property type="entry name" value="REC"/>
    <property type="match status" value="1"/>
</dbReference>
<keyword evidence="3" id="KW-0010">Activator</keyword>
<dbReference type="EMBL" id="JAUBDH010000001">
    <property type="protein sequence ID" value="MDW0108905.1"/>
    <property type="molecule type" value="Genomic_DNA"/>
</dbReference>
<evidence type="ECO:0000256" key="5">
    <source>
        <dbReference type="PROSITE-ProRule" id="PRU00169"/>
    </source>
</evidence>
<comment type="function">
    <text evidence="4">Required for high-level post-exponential phase expression of a series of secreted proteins.</text>
</comment>
<evidence type="ECO:0000259" key="6">
    <source>
        <dbReference type="PROSITE" id="PS50110"/>
    </source>
</evidence>
<dbReference type="InterPro" id="IPR011006">
    <property type="entry name" value="CheY-like_superfamily"/>
</dbReference>
<keyword evidence="5" id="KW-0597">Phosphoprotein</keyword>